<evidence type="ECO:0000313" key="7">
    <source>
        <dbReference type="EMBL" id="CDI53082.1"/>
    </source>
</evidence>
<dbReference type="PANTHER" id="PTHR13937:SF0">
    <property type="entry name" value="EUKARYOTIC TRANSLATION INITIATION FACTOR 3 SUBUNIT C-RELATED"/>
    <property type="match status" value="1"/>
</dbReference>
<dbReference type="PROSITE" id="PS50250">
    <property type="entry name" value="PCI"/>
    <property type="match status" value="1"/>
</dbReference>
<keyword evidence="2 4" id="KW-0396">Initiation factor</keyword>
<dbReference type="InterPro" id="IPR036390">
    <property type="entry name" value="WH_DNA-bd_sf"/>
</dbReference>
<dbReference type="InterPro" id="IPR027516">
    <property type="entry name" value="EIF3C"/>
</dbReference>
<dbReference type="InterPro" id="IPR000717">
    <property type="entry name" value="PCI_dom"/>
</dbReference>
<reference evidence="7" key="1">
    <citation type="journal article" date="2014" name="Genome Biol. Evol.">
        <title>Gene Loss Rather Than Gene Gain Is Associated with a Host Jump from Monocots to Dicots in the Smut Fungus Melanopsichium pennsylvanicum.</title>
        <authorList>
            <person name="Sharma R."/>
            <person name="Mishra B."/>
            <person name="Runge F."/>
            <person name="Thines M."/>
        </authorList>
    </citation>
    <scope>NUCLEOTIDE SEQUENCE</scope>
    <source>
        <strain evidence="7">4</strain>
    </source>
</reference>
<dbReference type="SUPFAM" id="SSF46785">
    <property type="entry name" value="Winged helix' DNA-binding domain"/>
    <property type="match status" value="1"/>
</dbReference>
<dbReference type="Gene3D" id="1.10.10.10">
    <property type="entry name" value="Winged helix-like DNA-binding domain superfamily/Winged helix DNA-binding domain"/>
    <property type="match status" value="1"/>
</dbReference>
<dbReference type="GO" id="GO:0033290">
    <property type="term" value="C:eukaryotic 48S preinitiation complex"/>
    <property type="evidence" value="ECO:0007669"/>
    <property type="project" value="UniProtKB-UniRule"/>
</dbReference>
<evidence type="ECO:0000256" key="5">
    <source>
        <dbReference type="SAM" id="MobiDB-lite"/>
    </source>
</evidence>
<comment type="subcellular location">
    <subcellularLocation>
        <location evidence="4">Cytoplasm</location>
    </subcellularLocation>
</comment>
<dbReference type="GO" id="GO:0001732">
    <property type="term" value="P:formation of cytoplasmic translation initiation complex"/>
    <property type="evidence" value="ECO:0007669"/>
    <property type="project" value="UniProtKB-UniRule"/>
</dbReference>
<feature type="region of interest" description="Disordered" evidence="5">
    <location>
        <begin position="838"/>
        <end position="897"/>
    </location>
</feature>
<dbReference type="InterPro" id="IPR036388">
    <property type="entry name" value="WH-like_DNA-bd_sf"/>
</dbReference>
<dbReference type="Pfam" id="PF01399">
    <property type="entry name" value="PCI"/>
    <property type="match status" value="1"/>
</dbReference>
<dbReference type="SMART" id="SM00088">
    <property type="entry name" value="PINT"/>
    <property type="match status" value="1"/>
</dbReference>
<comment type="similarity">
    <text evidence="4">Belongs to the eIF-3 subunit C family.</text>
</comment>
<accession>A0A077R2M9</accession>
<comment type="subunit">
    <text evidence="4">Component of the eukaryotic translation initiation factor 3 (eIF-3) complex.</text>
</comment>
<dbReference type="AlphaFoldDB" id="A0A077R2M9"/>
<comment type="function">
    <text evidence="4">Component of the eukaryotic translation initiation factor 3 (eIF-3) complex, which is involved in protein synthesis of a specialized repertoire of mRNAs and, together with other initiation factors, stimulates binding of mRNA and methionyl-tRNAi to the 40S ribosome. The eIF-3 complex specifically targets and initiates translation of a subset of mRNAs involved in cell proliferation.</text>
</comment>
<dbReference type="InterPro" id="IPR058999">
    <property type="entry name" value="EIF3CL_C"/>
</dbReference>
<dbReference type="GO" id="GO:0003743">
    <property type="term" value="F:translation initiation factor activity"/>
    <property type="evidence" value="ECO:0007669"/>
    <property type="project" value="UniProtKB-UniRule"/>
</dbReference>
<feature type="domain" description="PCI" evidence="6">
    <location>
        <begin position="639"/>
        <end position="813"/>
    </location>
</feature>
<dbReference type="Pfam" id="PF05470">
    <property type="entry name" value="eIF-3c_N"/>
    <property type="match status" value="1"/>
</dbReference>
<keyword evidence="3 4" id="KW-0648">Protein biosynthesis</keyword>
<sequence>MSGFFRKVGDSDSESDISSSEEELSELESGDEQQQHSKTTQPAAGRSRFLRGSDDESDSDDSDSDEESLDSDASDDESPRADGKKPPTSRFMKGAANSDDSDSEEEVKKVVKSAKDKRIDDMQIIVDHIESAKKSSDWTSINKDFDNLMRSIERQRTLNENIPAFFYKAISQLDTFLNESVAKEKDAKKKMKAPVAKAMNGMKQKLKKVIKDNDDTIARYRSDPEAFEAAAEAATAAAAAPGEGETAISKGKKDRLAAALDAEANDDFQTVGRGGRTEIFTSEGLFKSLAAIMEARGRKSTDKNEQIRKLSDLSSVADSPYKKIRVILALVAARFDYNASATAFMPVEMWESARKEINEILALLSKNRAYVIREETPDYDDEVERVPNQDGEKDIVEVRGSIISFVDRLDDEFTKSLQNIDPHTTEYVDRLCDEKKLYETIVLAQGYFEGQAEDAALARCTMRRLDHVYAKQDIIIKALESTLGESAKAFDSKLFPPPTRVAEQDGPALLVRALCTYLYQARGVEAERPRTRAMLCHIYFHALHAEYHVARDMFLMSHLQDAIHLADVATQILYNRVVVQIGICAFRNGLIKESQVALQEIFATGRVKELLAQGVQKQNQFSTITPEQEKLERQRQLPFHMHINLELLECIYLISSMLLEVPNMALAGNDPELRKRVISRPFRRMLDYTDRQVFSGPPENTRDHIMQACKALQNGDCKACIDLIADIKIWKLMPGSEDVKAMLAKRIQEVGLRTYLFSYSAYYESVSLTHLAATFDVEEKVVKAMVSKMIYNDELAASLDPSANVVAFHRLELSKVQQLAATLADKANSMLEQNERLLDAKLGEGKEQRSGPGGERGERGEGGQQGGRRERRGGSAARGRGRGRGRAQQFQALGQKV</sequence>
<evidence type="ECO:0000256" key="3">
    <source>
        <dbReference type="ARBA" id="ARBA00022917"/>
    </source>
</evidence>
<gene>
    <name evidence="4" type="primary">NIP1</name>
</gene>
<evidence type="ECO:0000259" key="6">
    <source>
        <dbReference type="PROSITE" id="PS50250"/>
    </source>
</evidence>
<dbReference type="GO" id="GO:0016282">
    <property type="term" value="C:eukaryotic 43S preinitiation complex"/>
    <property type="evidence" value="ECO:0007669"/>
    <property type="project" value="UniProtKB-UniRule"/>
</dbReference>
<evidence type="ECO:0000256" key="1">
    <source>
        <dbReference type="ARBA" id="ARBA00022490"/>
    </source>
</evidence>
<dbReference type="HAMAP" id="MF_03002">
    <property type="entry name" value="eIF3c"/>
    <property type="match status" value="1"/>
</dbReference>
<dbReference type="PANTHER" id="PTHR13937">
    <property type="entry name" value="EUKARYOTIC TRANSLATION INITATION FACTOR 3, SUBUNIT 8 EIF3S8 -RELATED"/>
    <property type="match status" value="1"/>
</dbReference>
<feature type="compositionally biased region" description="Basic and acidic residues" evidence="5">
    <location>
        <begin position="838"/>
        <end position="861"/>
    </location>
</feature>
<feature type="compositionally biased region" description="Acidic residues" evidence="5">
    <location>
        <begin position="11"/>
        <end position="31"/>
    </location>
</feature>
<evidence type="ECO:0000256" key="4">
    <source>
        <dbReference type="HAMAP-Rule" id="MF_03002"/>
    </source>
</evidence>
<feature type="compositionally biased region" description="Acidic residues" evidence="5">
    <location>
        <begin position="55"/>
        <end position="76"/>
    </location>
</feature>
<evidence type="ECO:0000256" key="2">
    <source>
        <dbReference type="ARBA" id="ARBA00022540"/>
    </source>
</evidence>
<dbReference type="InterPro" id="IPR008905">
    <property type="entry name" value="EIF3C_N_dom"/>
</dbReference>
<dbReference type="GO" id="GO:0005852">
    <property type="term" value="C:eukaryotic translation initiation factor 3 complex"/>
    <property type="evidence" value="ECO:0007669"/>
    <property type="project" value="UniProtKB-UniRule"/>
</dbReference>
<organism evidence="7">
    <name type="scientific">Melanopsichium pennsylvanicum 4</name>
    <dbReference type="NCBI Taxonomy" id="1398559"/>
    <lineage>
        <taxon>Eukaryota</taxon>
        <taxon>Fungi</taxon>
        <taxon>Dikarya</taxon>
        <taxon>Basidiomycota</taxon>
        <taxon>Ustilaginomycotina</taxon>
        <taxon>Ustilaginomycetes</taxon>
        <taxon>Ustilaginales</taxon>
        <taxon>Ustilaginaceae</taxon>
        <taxon>Melanopsichium</taxon>
    </lineage>
</organism>
<keyword evidence="1 4" id="KW-0963">Cytoplasm</keyword>
<proteinExistence type="inferred from homology"/>
<dbReference type="EMBL" id="HG529566">
    <property type="protein sequence ID" value="CDI53082.1"/>
    <property type="molecule type" value="Genomic_DNA"/>
</dbReference>
<dbReference type="GO" id="GO:0003723">
    <property type="term" value="F:RNA binding"/>
    <property type="evidence" value="ECO:0007669"/>
    <property type="project" value="InterPro"/>
</dbReference>
<dbReference type="GO" id="GO:0031369">
    <property type="term" value="F:translation initiation factor binding"/>
    <property type="evidence" value="ECO:0007669"/>
    <property type="project" value="InterPro"/>
</dbReference>
<dbReference type="Pfam" id="PF26569">
    <property type="entry name" value="EIF3CL_C"/>
    <property type="match status" value="1"/>
</dbReference>
<protein>
    <recommendedName>
        <fullName evidence="4">Eukaryotic translation initiation factor 3 subunit C</fullName>
        <shortName evidence="4">eIF3c</shortName>
    </recommendedName>
    <alternativeName>
        <fullName evidence="4">Eukaryotic translation initiation factor 3 93 kDa subunit homolog</fullName>
        <shortName evidence="4">eIF3 p93</shortName>
    </alternativeName>
    <alternativeName>
        <fullName evidence="4">Translation initiation factor eIF3, p93 subunit homolog</fullName>
    </alternativeName>
</protein>
<name>A0A077R2M9_9BASI</name>
<feature type="region of interest" description="Disordered" evidence="5">
    <location>
        <begin position="1"/>
        <end position="107"/>
    </location>
</feature>
<dbReference type="FunFam" id="1.10.10.10:FF:000300">
    <property type="entry name" value="Eukaryotic translation initiation factor 3 subunit C"/>
    <property type="match status" value="1"/>
</dbReference>